<evidence type="ECO:0000256" key="4">
    <source>
        <dbReference type="ARBA" id="ARBA00017149"/>
    </source>
</evidence>
<dbReference type="InterPro" id="IPR027396">
    <property type="entry name" value="DsrEFH-like"/>
</dbReference>
<organism evidence="5 6">
    <name type="scientific">Vibrio gazogenes DSM 21264 = NBRC 103151</name>
    <dbReference type="NCBI Taxonomy" id="1123492"/>
    <lineage>
        <taxon>Bacteria</taxon>
        <taxon>Pseudomonadati</taxon>
        <taxon>Pseudomonadota</taxon>
        <taxon>Gammaproteobacteria</taxon>
        <taxon>Vibrionales</taxon>
        <taxon>Vibrionaceae</taxon>
        <taxon>Vibrio</taxon>
    </lineage>
</organism>
<dbReference type="NCBIfam" id="NF001238">
    <property type="entry name" value="PRK00211.1"/>
    <property type="match status" value="1"/>
</dbReference>
<evidence type="ECO:0000313" key="5">
    <source>
        <dbReference type="EMBL" id="SHG10778.1"/>
    </source>
</evidence>
<dbReference type="PANTHER" id="PTHR38780">
    <property type="entry name" value="PROTEIN TUSC"/>
    <property type="match status" value="1"/>
</dbReference>
<keyword evidence="6" id="KW-1185">Reference proteome</keyword>
<comment type="similarity">
    <text evidence="3">Belongs to the DsrF/TusC family.</text>
</comment>
<evidence type="ECO:0000256" key="1">
    <source>
        <dbReference type="ARBA" id="ARBA00002850"/>
    </source>
</evidence>
<dbReference type="Proteomes" id="UP000184159">
    <property type="component" value="Unassembled WGS sequence"/>
</dbReference>
<dbReference type="NCBIfam" id="TIGR03010">
    <property type="entry name" value="sulf_tusC_dsrF"/>
    <property type="match status" value="1"/>
</dbReference>
<dbReference type="InterPro" id="IPR017462">
    <property type="entry name" value="Sulphur_relay_TusC/DsrF"/>
</dbReference>
<dbReference type="Gene3D" id="3.40.1260.10">
    <property type="entry name" value="DsrEFH-like"/>
    <property type="match status" value="1"/>
</dbReference>
<evidence type="ECO:0000256" key="3">
    <source>
        <dbReference type="ARBA" id="ARBA00005996"/>
    </source>
</evidence>
<proteinExistence type="inferred from homology"/>
<dbReference type="AlphaFoldDB" id="A0A1M5H4F0"/>
<dbReference type="InterPro" id="IPR003787">
    <property type="entry name" value="Sulphur_relay_DsrE/F-like"/>
</dbReference>
<gene>
    <name evidence="5" type="ORF">SAMN02745781_03983</name>
</gene>
<name>A0A1M5H4F0_VIBGA</name>
<dbReference type="PANTHER" id="PTHR38780:SF1">
    <property type="entry name" value="PROTEIN TUSC"/>
    <property type="match status" value="1"/>
</dbReference>
<dbReference type="SUPFAM" id="SSF75169">
    <property type="entry name" value="DsrEFH-like"/>
    <property type="match status" value="1"/>
</dbReference>
<reference evidence="6" key="1">
    <citation type="submission" date="2016-11" db="EMBL/GenBank/DDBJ databases">
        <authorList>
            <person name="Varghese N."/>
            <person name="Submissions S."/>
        </authorList>
    </citation>
    <scope>NUCLEOTIDE SEQUENCE [LARGE SCALE GENOMIC DNA]</scope>
    <source>
        <strain evidence="6">DSM 21264</strain>
    </source>
</reference>
<dbReference type="EMBL" id="FQUH01000029">
    <property type="protein sequence ID" value="SHG10778.1"/>
    <property type="molecule type" value="Genomic_DNA"/>
</dbReference>
<dbReference type="RefSeq" id="WP_072963331.1">
    <property type="nucleotide sequence ID" value="NZ_FQUH01000029.1"/>
</dbReference>
<dbReference type="GO" id="GO:0005737">
    <property type="term" value="C:cytoplasm"/>
    <property type="evidence" value="ECO:0007669"/>
    <property type="project" value="UniProtKB-SubCell"/>
</dbReference>
<evidence type="ECO:0000313" key="6">
    <source>
        <dbReference type="Proteomes" id="UP000184159"/>
    </source>
</evidence>
<comment type="subcellular location">
    <subcellularLocation>
        <location evidence="2">Cytoplasm</location>
    </subcellularLocation>
</comment>
<protein>
    <recommendedName>
        <fullName evidence="4">Protein TusC homolog</fullName>
    </recommendedName>
</protein>
<accession>A0A1M5H4F0</accession>
<evidence type="ECO:0000256" key="2">
    <source>
        <dbReference type="ARBA" id="ARBA00004496"/>
    </source>
</evidence>
<comment type="function">
    <text evidence="1">Could be part of a sulfur-relay system.</text>
</comment>
<sequence length="118" mass="13102">MNRLIYVFHHAPHGRSSGREGVDALLAASAYSENIAVVFMGDGVLQLLQGQETDDILCKDYAPMIKLLDLYDIDQVFVSQTALLQRGVTQDDLIIPVTVVQDQSMIEILHQADKVLSF</sequence>
<dbReference type="Pfam" id="PF02635">
    <property type="entry name" value="DsrE"/>
    <property type="match status" value="1"/>
</dbReference>